<dbReference type="AlphaFoldDB" id="A0AAV2NM70"/>
<organism evidence="2 3">
    <name type="scientific">Lasius platythorax</name>
    <dbReference type="NCBI Taxonomy" id="488582"/>
    <lineage>
        <taxon>Eukaryota</taxon>
        <taxon>Metazoa</taxon>
        <taxon>Ecdysozoa</taxon>
        <taxon>Arthropoda</taxon>
        <taxon>Hexapoda</taxon>
        <taxon>Insecta</taxon>
        <taxon>Pterygota</taxon>
        <taxon>Neoptera</taxon>
        <taxon>Endopterygota</taxon>
        <taxon>Hymenoptera</taxon>
        <taxon>Apocrita</taxon>
        <taxon>Aculeata</taxon>
        <taxon>Formicoidea</taxon>
        <taxon>Formicidae</taxon>
        <taxon>Formicinae</taxon>
        <taxon>Lasius</taxon>
        <taxon>Lasius</taxon>
    </lineage>
</organism>
<dbReference type="EMBL" id="OZ034825">
    <property type="protein sequence ID" value="CAL1680547.1"/>
    <property type="molecule type" value="Genomic_DNA"/>
</dbReference>
<accession>A0AAV2NM70</accession>
<sequence length="117" mass="13526">MFTLVYQSGLPQQVGIYDDSVIGRCMRPSSMKLDGKEGKEQRDTRHHKRHILDDRENESQSERVRLLRGTAADASYERTLPGSYIHLVPDTIKLTKGSIVCCGHRTRPTRRRDLYLR</sequence>
<name>A0AAV2NM70_9HYME</name>
<keyword evidence="3" id="KW-1185">Reference proteome</keyword>
<feature type="compositionally biased region" description="Basic and acidic residues" evidence="1">
    <location>
        <begin position="33"/>
        <end position="43"/>
    </location>
</feature>
<dbReference type="Proteomes" id="UP001497644">
    <property type="component" value="Chromosome 2"/>
</dbReference>
<reference evidence="2" key="1">
    <citation type="submission" date="2024-04" db="EMBL/GenBank/DDBJ databases">
        <authorList>
            <consortium name="Molecular Ecology Group"/>
        </authorList>
    </citation>
    <scope>NUCLEOTIDE SEQUENCE</scope>
</reference>
<evidence type="ECO:0000313" key="3">
    <source>
        <dbReference type="Proteomes" id="UP001497644"/>
    </source>
</evidence>
<feature type="region of interest" description="Disordered" evidence="1">
    <location>
        <begin position="28"/>
        <end position="62"/>
    </location>
</feature>
<gene>
    <name evidence="2" type="ORF">LPLAT_LOCUS6544</name>
</gene>
<proteinExistence type="predicted"/>
<evidence type="ECO:0000313" key="2">
    <source>
        <dbReference type="EMBL" id="CAL1680547.1"/>
    </source>
</evidence>
<feature type="compositionally biased region" description="Basic and acidic residues" evidence="1">
    <location>
        <begin position="51"/>
        <end position="62"/>
    </location>
</feature>
<evidence type="ECO:0000256" key="1">
    <source>
        <dbReference type="SAM" id="MobiDB-lite"/>
    </source>
</evidence>
<protein>
    <submittedName>
        <fullName evidence="2">Uncharacterized protein</fullName>
    </submittedName>
</protein>